<feature type="compositionally biased region" description="Polar residues" evidence="1">
    <location>
        <begin position="12"/>
        <end position="22"/>
    </location>
</feature>
<gene>
    <name evidence="2" type="ORF">BDZ94DRAFT_1308880</name>
</gene>
<dbReference type="OrthoDB" id="5945798at2759"/>
<keyword evidence="3" id="KW-1185">Reference proteome</keyword>
<sequence length="178" mass="20071">MKRGFLKKPTKSSETTLTPKSEQTVKEPRHELIPIPEIKIPDFDDVPLQGTFPTSNFGFSIVTLPWPSIYRPLDRSSLCLLFPETKEKILALPNFPSPLISSPYSSQPIYSIKDVEGYGKGLFANVTIRPGELIICERPLIILPIAMPYVQSILMHPDIILEQMVNALSNNSRELFYA</sequence>
<evidence type="ECO:0000256" key="1">
    <source>
        <dbReference type="SAM" id="MobiDB-lite"/>
    </source>
</evidence>
<evidence type="ECO:0000313" key="3">
    <source>
        <dbReference type="Proteomes" id="UP000807353"/>
    </source>
</evidence>
<proteinExistence type="predicted"/>
<comment type="caution">
    <text evidence="2">The sequence shown here is derived from an EMBL/GenBank/DDBJ whole genome shotgun (WGS) entry which is preliminary data.</text>
</comment>
<dbReference type="AlphaFoldDB" id="A0A9P5Y704"/>
<protein>
    <submittedName>
        <fullName evidence="2">Uncharacterized protein</fullName>
    </submittedName>
</protein>
<organism evidence="2 3">
    <name type="scientific">Collybia nuda</name>
    <dbReference type="NCBI Taxonomy" id="64659"/>
    <lineage>
        <taxon>Eukaryota</taxon>
        <taxon>Fungi</taxon>
        <taxon>Dikarya</taxon>
        <taxon>Basidiomycota</taxon>
        <taxon>Agaricomycotina</taxon>
        <taxon>Agaricomycetes</taxon>
        <taxon>Agaricomycetidae</taxon>
        <taxon>Agaricales</taxon>
        <taxon>Tricholomatineae</taxon>
        <taxon>Clitocybaceae</taxon>
        <taxon>Collybia</taxon>
    </lineage>
</organism>
<dbReference type="Proteomes" id="UP000807353">
    <property type="component" value="Unassembled WGS sequence"/>
</dbReference>
<feature type="compositionally biased region" description="Basic residues" evidence="1">
    <location>
        <begin position="1"/>
        <end position="10"/>
    </location>
</feature>
<accession>A0A9P5Y704</accession>
<evidence type="ECO:0000313" key="2">
    <source>
        <dbReference type="EMBL" id="KAF9463365.1"/>
    </source>
</evidence>
<name>A0A9P5Y704_9AGAR</name>
<dbReference type="SUPFAM" id="SSF82199">
    <property type="entry name" value="SET domain"/>
    <property type="match status" value="1"/>
</dbReference>
<reference evidence="2" key="1">
    <citation type="submission" date="2020-11" db="EMBL/GenBank/DDBJ databases">
        <authorList>
            <consortium name="DOE Joint Genome Institute"/>
            <person name="Ahrendt S."/>
            <person name="Riley R."/>
            <person name="Andreopoulos W."/>
            <person name="Labutti K."/>
            <person name="Pangilinan J."/>
            <person name="Ruiz-Duenas F.J."/>
            <person name="Barrasa J.M."/>
            <person name="Sanchez-Garcia M."/>
            <person name="Camarero S."/>
            <person name="Miyauchi S."/>
            <person name="Serrano A."/>
            <person name="Linde D."/>
            <person name="Babiker R."/>
            <person name="Drula E."/>
            <person name="Ayuso-Fernandez I."/>
            <person name="Pacheco R."/>
            <person name="Padilla G."/>
            <person name="Ferreira P."/>
            <person name="Barriuso J."/>
            <person name="Kellner H."/>
            <person name="Castanera R."/>
            <person name="Alfaro M."/>
            <person name="Ramirez L."/>
            <person name="Pisabarro A.G."/>
            <person name="Kuo A."/>
            <person name="Tritt A."/>
            <person name="Lipzen A."/>
            <person name="He G."/>
            <person name="Yan M."/>
            <person name="Ng V."/>
            <person name="Cullen D."/>
            <person name="Martin F."/>
            <person name="Rosso M.-N."/>
            <person name="Henrissat B."/>
            <person name="Hibbett D."/>
            <person name="Martinez A.T."/>
            <person name="Grigoriev I.V."/>
        </authorList>
    </citation>
    <scope>NUCLEOTIDE SEQUENCE</scope>
    <source>
        <strain evidence="2">CBS 247.69</strain>
    </source>
</reference>
<dbReference type="EMBL" id="MU150263">
    <property type="protein sequence ID" value="KAF9463365.1"/>
    <property type="molecule type" value="Genomic_DNA"/>
</dbReference>
<feature type="region of interest" description="Disordered" evidence="1">
    <location>
        <begin position="1"/>
        <end position="28"/>
    </location>
</feature>
<dbReference type="InterPro" id="IPR046341">
    <property type="entry name" value="SET_dom_sf"/>
</dbReference>